<protein>
    <recommendedName>
        <fullName evidence="2">Large polyvalent protein associated domain-containing protein</fullName>
    </recommendedName>
</protein>
<evidence type="ECO:0008006" key="2">
    <source>
        <dbReference type="Google" id="ProtNLM"/>
    </source>
</evidence>
<comment type="caution">
    <text evidence="1">The sequence shown here is derived from an EMBL/GenBank/DDBJ whole genome shotgun (WGS) entry which is preliminary data.</text>
</comment>
<evidence type="ECO:0000313" key="1">
    <source>
        <dbReference type="EMBL" id="KKM27344.1"/>
    </source>
</evidence>
<proteinExistence type="predicted"/>
<dbReference type="EMBL" id="LAZR01012340">
    <property type="protein sequence ID" value="KKM27344.1"/>
    <property type="molecule type" value="Genomic_DNA"/>
</dbReference>
<organism evidence="1">
    <name type="scientific">marine sediment metagenome</name>
    <dbReference type="NCBI Taxonomy" id="412755"/>
    <lineage>
        <taxon>unclassified sequences</taxon>
        <taxon>metagenomes</taxon>
        <taxon>ecological metagenomes</taxon>
    </lineage>
</organism>
<name>A0A0F9J4J5_9ZZZZ</name>
<dbReference type="AlphaFoldDB" id="A0A0F9J4J5"/>
<gene>
    <name evidence="1" type="ORF">LCGC14_1575680</name>
</gene>
<accession>A0A0F9J4J5</accession>
<reference evidence="1" key="1">
    <citation type="journal article" date="2015" name="Nature">
        <title>Complex archaea that bridge the gap between prokaryotes and eukaryotes.</title>
        <authorList>
            <person name="Spang A."/>
            <person name="Saw J.H."/>
            <person name="Jorgensen S.L."/>
            <person name="Zaremba-Niedzwiedzka K."/>
            <person name="Martijn J."/>
            <person name="Lind A.E."/>
            <person name="van Eijk R."/>
            <person name="Schleper C."/>
            <person name="Guy L."/>
            <person name="Ettema T.J."/>
        </authorList>
    </citation>
    <scope>NUCLEOTIDE SEQUENCE</scope>
</reference>
<feature type="non-terminal residue" evidence="1">
    <location>
        <position position="959"/>
    </location>
</feature>
<sequence>MPRSISEEIFARRRAELGRRIPVGRPPFPWMPPVSPSFPQQLPVQPPFPSGFAQPPFTPPQIPPTAFEPQFQPPLAQKPIQPKQPEPQKVTVPLWQRALQVFGAPFDWVDENIIKPGLALAGTFSGIVPEVARKPGEDFFEWKKRSWASFETPGIDINVPWSDDPWRIDVKGVLELAPWLLIPGAGQVGTATRAARGIAGVLSKFGQARRILGTAVEFSPWGLVEKTAGAAIGKVARRVGVRVAGKIPEPLPPTQTVKDLTKLMEQVKTKRAAFEKALPTELRAKQRAIIAKFREQKNAGTITAEESTKLTKQALKGLELKSEFALDVPEGLAKRVDEITETLNKAVQDDFVEFTARDAMVDMLVNGVLPEPRDIKLWAKVFGKDFADAAMRIRGVKPSKFQQMVDILNIPRAVLASYDLSNFGRQSLFLNLTHPTKVPRAFGRQIKALFSERTALDIDKNMRELPIYKKAVEKYGMEFPLVEKGAELAAKEEPFSSNIAQFIPGVRPSERAFTTYGNQIKLGAVEAVDSMMVALKSTDADYRLMGEFLMAAGGRGNLPKGLNKYAPVLNTLFFSVRFQASTLSLPRLIGRMFLSKNPYMRKEAAKALGTFAGGGAALVTFLNMTGNKVELDPRSSEFGKIRIGETRLDPWRGYVQYARFAAQILAGERKSAYGNMNKAQRGEIAGKFLQSKFSPAAGLLADLWRGENYRGEPLFTDTTGFSKIAREKFMPIAIQDIIDGMEQTGGINGAWVAAPAILGIGVVTYVNDLVRVQDKIARNAGFDSWDDIDPKQQREIENRNVELQVAQLKFDRRVMGTAWGDYRNAGNAVEDVFKDNVDKAVAQYQTTGNGFQFREKVGDAFTARRGGYAARDKEERFEDIVNRQNIEDTLESTIALGPEQLAIKTYNDALYNEEMYDEFGDYRFDEAEIRKQQLRTQLGQELFDYVEEYRGLKYELMPA</sequence>